<evidence type="ECO:0000256" key="2">
    <source>
        <dbReference type="SAM" id="MobiDB-lite"/>
    </source>
</evidence>
<organism evidence="3 4">
    <name type="scientific">Candidatus Terraquivivens tikiterensis</name>
    <dbReference type="NCBI Taxonomy" id="1980982"/>
    <lineage>
        <taxon>Archaea</taxon>
        <taxon>Nitrososphaerota</taxon>
        <taxon>Candidatus Wolframiiraptoraceae</taxon>
        <taxon>Candidatus Terraquivivens</taxon>
    </lineage>
</organism>
<dbReference type="AlphaFoldDB" id="A0A2R7Y6W1"/>
<proteinExistence type="predicted"/>
<keyword evidence="1" id="KW-0175">Coiled coil</keyword>
<comment type="caution">
    <text evidence="3">The sequence shown here is derived from an EMBL/GenBank/DDBJ whole genome shotgun (WGS) entry which is preliminary data.</text>
</comment>
<protein>
    <submittedName>
        <fullName evidence="3">Uncharacterized protein</fullName>
    </submittedName>
</protein>
<evidence type="ECO:0000313" key="4">
    <source>
        <dbReference type="Proteomes" id="UP000244066"/>
    </source>
</evidence>
<sequence>MGGAAMPKKIVIRFKEEKVPKDVLEEVPQVEPEASVTETETRVQAKPPEAVTPSRDVEASIIKEAFDGYDALMAKIQEMRIREQIFQKMFMEQNISVTTVKEILARWNVLRDQIVEEASSLIEKVNEAKSKLESEFSKVETDLYISVVELDTLKYKESLNMPVPQELKASLEAKVSILRQELSEKKKKIGELEEKARMLSELPRKIHSLTSYTELADKLYQELKEKHGAKFGPRVDEALQKNIEAIMQSKGIPREYAIILIWRETQASAAS</sequence>
<name>A0A2R7Y6W1_9ARCH</name>
<gene>
    <name evidence="3" type="ORF">B9J98_02990</name>
</gene>
<feature type="region of interest" description="Disordered" evidence="2">
    <location>
        <begin position="29"/>
        <end position="50"/>
    </location>
</feature>
<evidence type="ECO:0000256" key="1">
    <source>
        <dbReference type="SAM" id="Coils"/>
    </source>
</evidence>
<feature type="coiled-coil region" evidence="1">
    <location>
        <begin position="168"/>
        <end position="202"/>
    </location>
</feature>
<evidence type="ECO:0000313" key="3">
    <source>
        <dbReference type="EMBL" id="PUA33049.1"/>
    </source>
</evidence>
<dbReference type="EMBL" id="NDWU01000005">
    <property type="protein sequence ID" value="PUA33049.1"/>
    <property type="molecule type" value="Genomic_DNA"/>
</dbReference>
<dbReference type="Proteomes" id="UP000244066">
    <property type="component" value="Unassembled WGS sequence"/>
</dbReference>
<reference evidence="3 4" key="1">
    <citation type="submission" date="2017-04" db="EMBL/GenBank/DDBJ databases">
        <title>Draft Aigarchaeota genome from a New Zealand hot spring.</title>
        <authorList>
            <person name="Reysenbach A.-L."/>
            <person name="Donaho J.A."/>
            <person name="Gerhart J."/>
            <person name="Kelley J.F."/>
            <person name="Kouba K."/>
            <person name="Podar M."/>
            <person name="Stott M."/>
        </authorList>
    </citation>
    <scope>NUCLEOTIDE SEQUENCE [LARGE SCALE GENOMIC DNA]</scope>
    <source>
        <strain evidence="3">NZ13_MG1</strain>
    </source>
</reference>
<feature type="coiled-coil region" evidence="1">
    <location>
        <begin position="111"/>
        <end position="142"/>
    </location>
</feature>
<accession>A0A2R7Y6W1</accession>